<dbReference type="Gene3D" id="3.40.50.1110">
    <property type="entry name" value="SGNH hydrolase"/>
    <property type="match status" value="1"/>
</dbReference>
<dbReference type="EC" id="3.1.-.-" evidence="2"/>
<dbReference type="InterPro" id="IPR036514">
    <property type="entry name" value="SGNH_hydro_sf"/>
</dbReference>
<keyword evidence="2" id="KW-0378">Hydrolase</keyword>
<evidence type="ECO:0000259" key="1">
    <source>
        <dbReference type="Pfam" id="PF13472"/>
    </source>
</evidence>
<protein>
    <submittedName>
        <fullName evidence="2">SGNH/GDSL hydrolase family protein</fullName>
        <ecNumber evidence="2">3.1.-.-</ecNumber>
    </submittedName>
</protein>
<sequence>MRKAWRDLALAVALGLACVVAVVAVWGDGMADGTAASHAAMAPAGSMPIAVIGDSNSHSYQDSITFPPGSEERGGALRSHTFQWIEVIARLRQAQLDPGPWVTWGRPGDVAWLRELMGLSAGRAPRKEDYLYNFANSGATCKHVMGERLGQRFRQAPRLVALMDAHPERWRNGVVVIRIGDNDWAGVRDIQRRDPASPELQKVTDYCAGQVEAAIHLIHSRHPTTRIMVVGVIGLAIDPSPLRPQPSARETANLQAATDRFNRALRAVASGPYLAFFDDAAWFDERWGSLDALHKPTAVNIGTVLRVTNTIGDEPDHAQLADNHAGLAWNAIWAQSLVAHLKSEFDLPLTPIGDDELARFVASQLVPVRAPGS</sequence>
<organism evidence="2 3">
    <name type="scientific">Variovorax robiniae</name>
    <dbReference type="NCBI Taxonomy" id="1836199"/>
    <lineage>
        <taxon>Bacteria</taxon>
        <taxon>Pseudomonadati</taxon>
        <taxon>Pseudomonadota</taxon>
        <taxon>Betaproteobacteria</taxon>
        <taxon>Burkholderiales</taxon>
        <taxon>Comamonadaceae</taxon>
        <taxon>Variovorax</taxon>
    </lineage>
</organism>
<keyword evidence="3" id="KW-1185">Reference proteome</keyword>
<evidence type="ECO:0000313" key="3">
    <source>
        <dbReference type="Proteomes" id="UP001367030"/>
    </source>
</evidence>
<dbReference type="InterPro" id="IPR013830">
    <property type="entry name" value="SGNH_hydro"/>
</dbReference>
<accession>A0ABU8X8L4</accession>
<dbReference type="SUPFAM" id="SSF52266">
    <property type="entry name" value="SGNH hydrolase"/>
    <property type="match status" value="1"/>
</dbReference>
<feature type="domain" description="SGNH hydrolase-type esterase" evidence="1">
    <location>
        <begin position="99"/>
        <end position="290"/>
    </location>
</feature>
<comment type="caution">
    <text evidence="2">The sequence shown here is derived from an EMBL/GenBank/DDBJ whole genome shotgun (WGS) entry which is preliminary data.</text>
</comment>
<dbReference type="EMBL" id="JBBKZS010000006">
    <property type="protein sequence ID" value="MEJ8856066.1"/>
    <property type="molecule type" value="Genomic_DNA"/>
</dbReference>
<name>A0ABU8X8L4_9BURK</name>
<evidence type="ECO:0000313" key="2">
    <source>
        <dbReference type="EMBL" id="MEJ8856066.1"/>
    </source>
</evidence>
<dbReference type="Pfam" id="PF13472">
    <property type="entry name" value="Lipase_GDSL_2"/>
    <property type="match status" value="1"/>
</dbReference>
<proteinExistence type="predicted"/>
<dbReference type="PROSITE" id="PS51257">
    <property type="entry name" value="PROKAR_LIPOPROTEIN"/>
    <property type="match status" value="1"/>
</dbReference>
<dbReference type="Proteomes" id="UP001367030">
    <property type="component" value="Unassembled WGS sequence"/>
</dbReference>
<reference evidence="2 3" key="1">
    <citation type="submission" date="2024-03" db="EMBL/GenBank/DDBJ databases">
        <title>Novel species of the genus Variovorax.</title>
        <authorList>
            <person name="Liu Q."/>
            <person name="Xin Y.-H."/>
        </authorList>
    </citation>
    <scope>NUCLEOTIDE SEQUENCE [LARGE SCALE GENOMIC DNA]</scope>
    <source>
        <strain evidence="2 3">KACC 18901</strain>
    </source>
</reference>
<gene>
    <name evidence="2" type="ORF">WKW79_15915</name>
</gene>
<dbReference type="GO" id="GO:0016787">
    <property type="term" value="F:hydrolase activity"/>
    <property type="evidence" value="ECO:0007669"/>
    <property type="project" value="UniProtKB-KW"/>
</dbReference>
<dbReference type="RefSeq" id="WP_340336143.1">
    <property type="nucleotide sequence ID" value="NZ_JBBKZS010000006.1"/>
</dbReference>